<proteinExistence type="predicted"/>
<comment type="caution">
    <text evidence="1">The sequence shown here is derived from an EMBL/GenBank/DDBJ whole genome shotgun (WGS) entry which is preliminary data.</text>
</comment>
<reference evidence="1 2" key="1">
    <citation type="journal article" date="2012" name="Genome Biol.">
        <title>Genome and low-iron response of an oceanic diatom adapted to chronic iron limitation.</title>
        <authorList>
            <person name="Lommer M."/>
            <person name="Specht M."/>
            <person name="Roy A.S."/>
            <person name="Kraemer L."/>
            <person name="Andreson R."/>
            <person name="Gutowska M.A."/>
            <person name="Wolf J."/>
            <person name="Bergner S.V."/>
            <person name="Schilhabel M.B."/>
            <person name="Klostermeier U.C."/>
            <person name="Beiko R.G."/>
            <person name="Rosenstiel P."/>
            <person name="Hippler M."/>
            <person name="Laroche J."/>
        </authorList>
    </citation>
    <scope>NUCLEOTIDE SEQUENCE [LARGE SCALE GENOMIC DNA]</scope>
    <source>
        <strain evidence="1 2">CCMP1005</strain>
    </source>
</reference>
<dbReference type="Pfam" id="PF08238">
    <property type="entry name" value="Sel1"/>
    <property type="match status" value="2"/>
</dbReference>
<gene>
    <name evidence="1" type="ORF">THAOC_27214</name>
</gene>
<feature type="non-terminal residue" evidence="1">
    <location>
        <position position="238"/>
    </location>
</feature>
<dbReference type="InterPro" id="IPR006597">
    <property type="entry name" value="Sel1-like"/>
</dbReference>
<dbReference type="Proteomes" id="UP000266841">
    <property type="component" value="Unassembled WGS sequence"/>
</dbReference>
<keyword evidence="2" id="KW-1185">Reference proteome</keyword>
<organism evidence="1 2">
    <name type="scientific">Thalassiosira oceanica</name>
    <name type="common">Marine diatom</name>
    <dbReference type="NCBI Taxonomy" id="159749"/>
    <lineage>
        <taxon>Eukaryota</taxon>
        <taxon>Sar</taxon>
        <taxon>Stramenopiles</taxon>
        <taxon>Ochrophyta</taxon>
        <taxon>Bacillariophyta</taxon>
        <taxon>Coscinodiscophyceae</taxon>
        <taxon>Thalassiosirophycidae</taxon>
        <taxon>Thalassiosirales</taxon>
        <taxon>Thalassiosiraceae</taxon>
        <taxon>Thalassiosira</taxon>
    </lineage>
</organism>
<protein>
    <submittedName>
        <fullName evidence="1">Uncharacterized protein</fullName>
    </submittedName>
</protein>
<dbReference type="AlphaFoldDB" id="K0S392"/>
<accession>K0S392</accession>
<dbReference type="InterPro" id="IPR011990">
    <property type="entry name" value="TPR-like_helical_dom_sf"/>
</dbReference>
<evidence type="ECO:0000313" key="2">
    <source>
        <dbReference type="Proteomes" id="UP000266841"/>
    </source>
</evidence>
<sequence length="238" mass="26932">MCVGVQLDNEGVPHVCLLAPAKVVFKGNNCLFSLRDLTDGRFRVSQRKQVGDPVATGFLASAYYNGYYGLLQIDIPRAIELWTEAARLGDLNTHFKLGVIYYKGEGLEQDVVHEYKIGNHELGVQHWMISAKMGYELSLNKIKDMYMEGHATKAQYAESLRGYQTALDETRSPQREEAKTIFNKIESLELVRRREQSPPERRYETLTDPLDRSVVPRDVAPCHSCPARLWASATPAAR</sequence>
<dbReference type="SUPFAM" id="SSF81901">
    <property type="entry name" value="HCP-like"/>
    <property type="match status" value="1"/>
</dbReference>
<dbReference type="EMBL" id="AGNL01037910">
    <property type="protein sequence ID" value="EJK53367.1"/>
    <property type="molecule type" value="Genomic_DNA"/>
</dbReference>
<name>K0S392_THAOC</name>
<evidence type="ECO:0000313" key="1">
    <source>
        <dbReference type="EMBL" id="EJK53367.1"/>
    </source>
</evidence>
<dbReference type="Gene3D" id="1.25.40.10">
    <property type="entry name" value="Tetratricopeptide repeat domain"/>
    <property type="match status" value="1"/>
</dbReference>